<proteinExistence type="predicted"/>
<reference evidence="4 5" key="1">
    <citation type="submission" date="2021-12" db="EMBL/GenBank/DDBJ databases">
        <title>Genome sequencing of bacteria with rrn-lacking chromosome and rrn-plasmid.</title>
        <authorList>
            <person name="Anda M."/>
            <person name="Iwasaki W."/>
        </authorList>
    </citation>
    <scope>NUCLEOTIDE SEQUENCE [LARGE SCALE GENOMIC DNA]</scope>
    <source>
        <strain evidence="4 5">NBRC 15940</strain>
    </source>
</reference>
<dbReference type="GO" id="GO:0003697">
    <property type="term" value="F:single-stranded DNA binding"/>
    <property type="evidence" value="ECO:0007669"/>
    <property type="project" value="InterPro"/>
</dbReference>
<keyword evidence="5" id="KW-1185">Reference proteome</keyword>
<feature type="region of interest" description="Disordered" evidence="1">
    <location>
        <begin position="974"/>
        <end position="997"/>
    </location>
</feature>
<evidence type="ECO:0000313" key="4">
    <source>
        <dbReference type="EMBL" id="GJM64906.1"/>
    </source>
</evidence>
<organism evidence="4 5">
    <name type="scientific">Persicobacter diffluens</name>
    <dbReference type="NCBI Taxonomy" id="981"/>
    <lineage>
        <taxon>Bacteria</taxon>
        <taxon>Pseudomonadati</taxon>
        <taxon>Bacteroidota</taxon>
        <taxon>Cytophagia</taxon>
        <taxon>Cytophagales</taxon>
        <taxon>Persicobacteraceae</taxon>
        <taxon>Persicobacter</taxon>
    </lineage>
</organism>
<name>A0AAN4W594_9BACT</name>
<comment type="caution">
    <text evidence="4">The sequence shown here is derived from an EMBL/GenBank/DDBJ whole genome shotgun (WGS) entry which is preliminary data.</text>
</comment>
<feature type="region of interest" description="Disordered" evidence="1">
    <location>
        <begin position="624"/>
        <end position="655"/>
    </location>
</feature>
<dbReference type="Pfam" id="PF08401">
    <property type="entry name" value="ArdcN"/>
    <property type="match status" value="1"/>
</dbReference>
<protein>
    <recommendedName>
        <fullName evidence="6">DUF1738 domain-containing protein</fullName>
    </recommendedName>
</protein>
<dbReference type="AlphaFoldDB" id="A0AAN4W594"/>
<dbReference type="InterPro" id="IPR041459">
    <property type="entry name" value="MPTase-PolyVal"/>
</dbReference>
<dbReference type="EMBL" id="BQKE01000008">
    <property type="protein sequence ID" value="GJM64906.1"/>
    <property type="molecule type" value="Genomic_DNA"/>
</dbReference>
<dbReference type="InterPro" id="IPR013610">
    <property type="entry name" value="ArdC_N"/>
</dbReference>
<dbReference type="Pfam" id="PF18818">
    <property type="entry name" value="MPTase-PolyVal"/>
    <property type="match status" value="1"/>
</dbReference>
<evidence type="ECO:0000313" key="5">
    <source>
        <dbReference type="Proteomes" id="UP001310022"/>
    </source>
</evidence>
<accession>A0AAN4W594</accession>
<evidence type="ECO:0000256" key="1">
    <source>
        <dbReference type="SAM" id="MobiDB-lite"/>
    </source>
</evidence>
<dbReference type="Proteomes" id="UP001310022">
    <property type="component" value="Unassembled WGS sequence"/>
</dbReference>
<evidence type="ECO:0000259" key="2">
    <source>
        <dbReference type="Pfam" id="PF08401"/>
    </source>
</evidence>
<dbReference type="RefSeq" id="WP_338239958.1">
    <property type="nucleotide sequence ID" value="NZ_BQKE01000008.1"/>
</dbReference>
<evidence type="ECO:0008006" key="6">
    <source>
        <dbReference type="Google" id="ProtNLM"/>
    </source>
</evidence>
<feature type="compositionally biased region" description="Basic residues" evidence="1">
    <location>
        <begin position="631"/>
        <end position="645"/>
    </location>
</feature>
<feature type="domain" description="N-terminal" evidence="2">
    <location>
        <begin position="67"/>
        <end position="198"/>
    </location>
</feature>
<evidence type="ECO:0000259" key="3">
    <source>
        <dbReference type="Pfam" id="PF18818"/>
    </source>
</evidence>
<gene>
    <name evidence="4" type="ORF">PEDI_54580</name>
</gene>
<sequence>MLTGLAGLGLYAIGKTFQAMSDNKDDFDIYEGLPKISDQRAKKLFGEAGEPLEGLAGLMGLGKTASVREIITQMIIEKIESTKELPWRKAWTSIKTHYLTSEGKPVSLVPMNFDSKQAYKGMNFFMLYFFNRRAIPYYLTFKQIEKRGGNLKKGAKSEVVIYYSSMYKDKDGNTLSRRQYQADPEAEEIRFLKYYRVFNLEDTEGIDHGLVPAPTQSFVGDDIQSANKIISYMPKRPEIFHKGLDQAFYSPDQDTVTMPFFDQFPQKQEYYSVLFHELVHSTKHQNRLDDKKRGGKRFGDPHYAAEELIAEMGAAYLCGEAGILMFTRNNTAAYIQNWKKAILKELKEDNKWILATTAKAQKAVDFILKKGPYQAFHPVNRDGKAVTKQDKSESGAEEKEAKALVKERKALLQKLKSAGIQVSRGEDICSLRKKAKEYDLQLPELERSTNTLAQFGFKTYRKGDDQYLQFRSELNAKALERLTRQLNLVQQEERTFYVNLNTDKGRKAILEAIRFIQREVKAKRPVFKNERSKVAPQGLGKMLQDLRALMLRQKKAGWVHRARGFSAKSKTYHLTFNTISKAEKAILEKIDNGKFSAFQGKQIFEGPMNHSGITVLLGLMKKRPEPAKSKSTSKRKPSAPKKGAKDRKTTGKKSGGYEVRSIPTFKIKTDEKRFQNRFDAVSNESHRRLMKAYNKGDFEWSKFDPIIIWMDPKAKQYFVLSGHTRLGFFKRVGQYDRQFEKIPAKIFKGTEQSAIELALNSNTLSSKETDIERAMYYAALRKKGESPAEVSRKIREAEGKNANTIHNLSYLAPKGFIIGAIASTAGKDPATQNNLMTIANWTGEAKRKYPALSQQNENQIAKWLMEKGYGNRKGQFSSKTKFLEYLSRFNEFGSFPEVINLSKLVTKNPAEMEWETQKADIEKELKSTEKVYREKSTAFYAAANQGRITREKADEMIKPYLDAVGRLKAKLADHSAKKGQARKSGSAQASLFGTKKK</sequence>
<feature type="domain" description="Polyvalent protein metallopeptidase" evidence="3">
    <location>
        <begin position="240"/>
        <end position="357"/>
    </location>
</feature>